<keyword evidence="2" id="KW-1185">Reference proteome</keyword>
<sequence>MQDQKIQTISKDDQVRMSSYSELMNNYFPESTIQAGKEIRTLMIAEEQPLVFYLDKEDKLKALLRKEGSASGWLTFSLSNNKVKSFELEYNNEEEQFQIAKVEDNQVWISQKLPLGNTNFEDLDQLISWEGMTAGSYKEQIDKVSLGTEHVLFATSEPGKDALYYLADLESLKPQEYTLPENAKEIVSFELGNFLFTSGVFFLYKLGQTKSMLYQSFSDPVYNKVEQRRFEVNESINCFALLEGEDGNDLVYAAGKQVHEFAMATDGEDFNIQTLPGIYGNIQKIRSAGLGKEKTIWALDEKGLHYQTNRFFDHGKQKFSTDRWTAPLLMVEHADQFSCVKGKGARNQLYSLSTSQGSELTRLWQDEVTTMWNQHKIYVEATDSLKEVESYSAHIRFNTDTSTKSFLNQKIWLSSDSNLFVYINSKSYHLGPDHKVSVPLGIIPELTIICPVNDIASGNITITADFLRTPERINLTGKVLDRLESKISDGGLGNAKLPNGKKLVPVGVDSDTIKGAEKGISQMLNAAKDMETEHASALVTGSNQVAGVGAASFAALPTTAFTTSGIWADAGHTLGDFFHSIWNKAKEAFEFVVERVADGMRFIIKIGEKVFDWVVKTIREIGGFIQKVFESIKVFFKDLFEFLAFLFDWNSILATKNALKGFTNNAVASLKGEVESIRKFVNETLDKEIAKFNPDLVKVPDGLGNTNVADSPKETKADPRSNWLNSKKDFIDGGKGKSMKDNMPSEFGSVFENLIKDLGNIFSEIGDDFVITFKGLIEDFNQVITGKMTFVDFLKSALNKLAGMGLSLVKNLMNVILVSLEALLDVAYVGLNKAWHIPLISDLYKSISGGEELSFLDVMCLFVAIPTTILYKIGEGKAPFASDETREAFVKSGERVFQLNLN</sequence>
<gene>
    <name evidence="1" type="ORF">ALPR1_11420</name>
</gene>
<dbReference type="Proteomes" id="UP000003919">
    <property type="component" value="Unassembled WGS sequence"/>
</dbReference>
<reference evidence="1 2" key="1">
    <citation type="journal article" date="2011" name="J. Bacteriol.">
        <title>Complete genome sequence of Algoriphagus sp. PR1, bacterial prey of a colony-forming choanoflagellate.</title>
        <authorList>
            <person name="Alegado R.A."/>
            <person name="Ferriera S."/>
            <person name="Nusbaum C."/>
            <person name="Young S.K."/>
            <person name="Zeng Q."/>
            <person name="Imamovic A."/>
            <person name="Fairclough S.R."/>
            <person name="King N."/>
        </authorList>
    </citation>
    <scope>NUCLEOTIDE SEQUENCE [LARGE SCALE GENOMIC DNA]</scope>
    <source>
        <strain evidence="1 2">PR1</strain>
    </source>
</reference>
<dbReference type="eggNOG" id="ENOG502Z9Y1">
    <property type="taxonomic scope" value="Bacteria"/>
</dbReference>
<accession>A3HSK5</accession>
<dbReference type="RefSeq" id="WP_008200655.1">
    <property type="nucleotide sequence ID" value="NZ_CM001023.1"/>
</dbReference>
<comment type="caution">
    <text evidence="1">The sequence shown here is derived from an EMBL/GenBank/DDBJ whole genome shotgun (WGS) entry which is preliminary data.</text>
</comment>
<dbReference type="STRING" id="388413.ALPR1_11420"/>
<dbReference type="OrthoDB" id="2482758at2"/>
<name>A3HSK5_9BACT</name>
<evidence type="ECO:0000313" key="1">
    <source>
        <dbReference type="EMBL" id="EAZ82823.1"/>
    </source>
</evidence>
<protein>
    <submittedName>
        <fullName evidence="1">Uncharacterized protein</fullName>
    </submittedName>
</protein>
<dbReference type="EMBL" id="AAXU02000001">
    <property type="protein sequence ID" value="EAZ82823.1"/>
    <property type="molecule type" value="Genomic_DNA"/>
</dbReference>
<dbReference type="AlphaFoldDB" id="A3HSK5"/>
<evidence type="ECO:0000313" key="2">
    <source>
        <dbReference type="Proteomes" id="UP000003919"/>
    </source>
</evidence>
<proteinExistence type="predicted"/>
<organism evidence="1 2">
    <name type="scientific">Algoriphagus machipongonensis</name>
    <dbReference type="NCBI Taxonomy" id="388413"/>
    <lineage>
        <taxon>Bacteria</taxon>
        <taxon>Pseudomonadati</taxon>
        <taxon>Bacteroidota</taxon>
        <taxon>Cytophagia</taxon>
        <taxon>Cytophagales</taxon>
        <taxon>Cyclobacteriaceae</taxon>
        <taxon>Algoriphagus</taxon>
    </lineage>
</organism>
<dbReference type="HOGENOM" id="CLU_324364_0_0_10"/>